<keyword evidence="2" id="KW-1185">Reference proteome</keyword>
<reference evidence="1 2" key="1">
    <citation type="submission" date="2019-10" db="EMBL/GenBank/DDBJ databases">
        <title>Streptomyces smaragdinus sp. nov. and Streptomyces fabii sp. nov., isolated from the gut of fungus growing-termite Macrotermes natalensis.</title>
        <authorList>
            <person name="Schwitalla J."/>
            <person name="Benndorf R."/>
            <person name="Martin K."/>
            <person name="De Beer W."/>
            <person name="Kaster A.-K."/>
            <person name="Vollmers J."/>
            <person name="Poulsen M."/>
            <person name="Beemelmanns C."/>
        </authorList>
    </citation>
    <scope>NUCLEOTIDE SEQUENCE [LARGE SCALE GENOMIC DNA]</scope>
    <source>
        <strain evidence="1 2">RB5</strain>
    </source>
</reference>
<evidence type="ECO:0000313" key="1">
    <source>
        <dbReference type="EMBL" id="MQY10907.1"/>
    </source>
</evidence>
<gene>
    <name evidence="1" type="ORF">SRB5_10200</name>
</gene>
<proteinExistence type="predicted"/>
<accession>A0A7K0CBS8</accession>
<evidence type="ECO:0000313" key="2">
    <source>
        <dbReference type="Proteomes" id="UP000466345"/>
    </source>
</evidence>
<organism evidence="1 2">
    <name type="scientific">Streptomyces smaragdinus</name>
    <dbReference type="NCBI Taxonomy" id="2585196"/>
    <lineage>
        <taxon>Bacteria</taxon>
        <taxon>Bacillati</taxon>
        <taxon>Actinomycetota</taxon>
        <taxon>Actinomycetes</taxon>
        <taxon>Kitasatosporales</taxon>
        <taxon>Streptomycetaceae</taxon>
        <taxon>Streptomyces</taxon>
    </lineage>
</organism>
<protein>
    <submittedName>
        <fullName evidence="1">Uncharacterized protein</fullName>
    </submittedName>
</protein>
<name>A0A7K0CBS8_9ACTN</name>
<dbReference type="RefSeq" id="WP_153450203.1">
    <property type="nucleotide sequence ID" value="NZ_WEGJ01000002.1"/>
</dbReference>
<dbReference type="AlphaFoldDB" id="A0A7K0CBS8"/>
<sequence>MTDASLLSLTAAADAWRTAHPGLRMAERLVLQGHSAVLAEAAVRVRPDAASRGEVERGLQVLSRRIRSERVPTRELLEAAAADPRRAELLAGVSDLHDRLGRAVAAVRGRLPFLSVRALGDCLRGAGLLLREASADFTGCDLSDVDLAAAVLLGVRWDVRTRWPDEEWARTLHQVSVPYPDAPDCYVVTS</sequence>
<comment type="caution">
    <text evidence="1">The sequence shown here is derived from an EMBL/GenBank/DDBJ whole genome shotgun (WGS) entry which is preliminary data.</text>
</comment>
<dbReference type="EMBL" id="WEGJ01000002">
    <property type="protein sequence ID" value="MQY10907.1"/>
    <property type="molecule type" value="Genomic_DNA"/>
</dbReference>
<dbReference type="Proteomes" id="UP000466345">
    <property type="component" value="Unassembled WGS sequence"/>
</dbReference>